<dbReference type="EMBL" id="JAGSSV010000030">
    <property type="protein sequence ID" value="MBR7890125.1"/>
    <property type="molecule type" value="Genomic_DNA"/>
</dbReference>
<comment type="caution">
    <text evidence="1">The sequence shown here is derived from an EMBL/GenBank/DDBJ whole genome shotgun (WGS) entry which is preliminary data.</text>
</comment>
<proteinExistence type="predicted"/>
<accession>A0ABS5HEN9</accession>
<protein>
    <submittedName>
        <fullName evidence="1">Uncharacterized protein</fullName>
    </submittedName>
</protein>
<name>A0ABS5HEN9_9GAMM</name>
<organism evidence="1 2">
    <name type="scientific">Marinomonas vulgaris</name>
    <dbReference type="NCBI Taxonomy" id="2823372"/>
    <lineage>
        <taxon>Bacteria</taxon>
        <taxon>Pseudomonadati</taxon>
        <taxon>Pseudomonadota</taxon>
        <taxon>Gammaproteobacteria</taxon>
        <taxon>Oceanospirillales</taxon>
        <taxon>Oceanospirillaceae</taxon>
        <taxon>Marinomonas</taxon>
    </lineage>
</organism>
<dbReference type="RefSeq" id="WP_211537545.1">
    <property type="nucleotide sequence ID" value="NZ_JAGSSV010000030.1"/>
</dbReference>
<keyword evidence="2" id="KW-1185">Reference proteome</keyword>
<sequence>MTSRPKKKVAKSKLIRAAASSSAIETGVPTKIIEAKLNSQNGKFKHLSLAFA</sequence>
<dbReference type="Proteomes" id="UP000679722">
    <property type="component" value="Unassembled WGS sequence"/>
</dbReference>
<reference evidence="2" key="1">
    <citation type="submission" date="2023-07" db="EMBL/GenBank/DDBJ databases">
        <title>Marinomonas vulgaris A79, complete genome.</title>
        <authorList>
            <person name="Ying J.-J."/>
        </authorList>
    </citation>
    <scope>NUCLEOTIDE SEQUENCE [LARGE SCALE GENOMIC DNA]</scope>
    <source>
        <strain evidence="2">A79</strain>
    </source>
</reference>
<evidence type="ECO:0000313" key="1">
    <source>
        <dbReference type="EMBL" id="MBR7890125.1"/>
    </source>
</evidence>
<evidence type="ECO:0000313" key="2">
    <source>
        <dbReference type="Proteomes" id="UP000679722"/>
    </source>
</evidence>
<gene>
    <name evidence="1" type="ORF">J9B83_14520</name>
</gene>